<sequence length="111" mass="12684">MDEDLFQLRHLPVVKFRRTGESARSEDDTCSGEHEIEIEGVRTNLEPVELEDGTAVPKDFANPTDGRVSQVFDQRAVCNVLVHLVKLRWLPITERIDFEILTLVFISLHAL</sequence>
<reference evidence="1" key="4">
    <citation type="submission" date="2025-08" db="UniProtKB">
        <authorList>
            <consortium name="Ensembl"/>
        </authorList>
    </citation>
    <scope>IDENTIFICATION</scope>
</reference>
<gene>
    <name evidence="1" type="primary">LOC103184037</name>
</gene>
<reference evidence="1" key="5">
    <citation type="submission" date="2025-09" db="UniProtKB">
        <authorList>
            <consortium name="Ensembl"/>
        </authorList>
    </citation>
    <scope>IDENTIFICATION</scope>
</reference>
<dbReference type="Proteomes" id="UP000314986">
    <property type="component" value="Unassembled WGS sequence"/>
</dbReference>
<reference evidence="2" key="1">
    <citation type="journal article" date="2006" name="Science">
        <title>Ancient noncoding elements conserved in the human genome.</title>
        <authorList>
            <person name="Venkatesh B."/>
            <person name="Kirkness E.F."/>
            <person name="Loh Y.H."/>
            <person name="Halpern A.L."/>
            <person name="Lee A.P."/>
            <person name="Johnson J."/>
            <person name="Dandona N."/>
            <person name="Viswanathan L.D."/>
            <person name="Tay A."/>
            <person name="Venter J.C."/>
            <person name="Strausberg R.L."/>
            <person name="Brenner S."/>
        </authorList>
    </citation>
    <scope>NUCLEOTIDE SEQUENCE [LARGE SCALE GENOMIC DNA]</scope>
</reference>
<proteinExistence type="predicted"/>
<organism evidence="1 2">
    <name type="scientific">Callorhinchus milii</name>
    <name type="common">Ghost shark</name>
    <dbReference type="NCBI Taxonomy" id="7868"/>
    <lineage>
        <taxon>Eukaryota</taxon>
        <taxon>Metazoa</taxon>
        <taxon>Chordata</taxon>
        <taxon>Craniata</taxon>
        <taxon>Vertebrata</taxon>
        <taxon>Chondrichthyes</taxon>
        <taxon>Holocephali</taxon>
        <taxon>Chimaeriformes</taxon>
        <taxon>Callorhinchidae</taxon>
        <taxon>Callorhinchus</taxon>
    </lineage>
</organism>
<reference evidence="2" key="3">
    <citation type="journal article" date="2014" name="Nature">
        <title>Elephant shark genome provides unique insights into gnathostome evolution.</title>
        <authorList>
            <consortium name="International Elephant Shark Genome Sequencing Consortium"/>
            <person name="Venkatesh B."/>
            <person name="Lee A.P."/>
            <person name="Ravi V."/>
            <person name="Maurya A.K."/>
            <person name="Lian M.M."/>
            <person name="Swann J.B."/>
            <person name="Ohta Y."/>
            <person name="Flajnik M.F."/>
            <person name="Sutoh Y."/>
            <person name="Kasahara M."/>
            <person name="Hoon S."/>
            <person name="Gangu V."/>
            <person name="Roy S.W."/>
            <person name="Irimia M."/>
            <person name="Korzh V."/>
            <person name="Kondrychyn I."/>
            <person name="Lim Z.W."/>
            <person name="Tay B.H."/>
            <person name="Tohari S."/>
            <person name="Kong K.W."/>
            <person name="Ho S."/>
            <person name="Lorente-Galdos B."/>
            <person name="Quilez J."/>
            <person name="Marques-Bonet T."/>
            <person name="Raney B.J."/>
            <person name="Ingham P.W."/>
            <person name="Tay A."/>
            <person name="Hillier L.W."/>
            <person name="Minx P."/>
            <person name="Boehm T."/>
            <person name="Wilson R.K."/>
            <person name="Brenner S."/>
            <person name="Warren W.C."/>
        </authorList>
    </citation>
    <scope>NUCLEOTIDE SEQUENCE [LARGE SCALE GENOMIC DNA]</scope>
</reference>
<name>A0A4W3JHR9_CALMI</name>
<keyword evidence="2" id="KW-1185">Reference proteome</keyword>
<evidence type="ECO:0000313" key="1">
    <source>
        <dbReference type="Ensembl" id="ENSCMIP00000037578.1"/>
    </source>
</evidence>
<evidence type="ECO:0000313" key="2">
    <source>
        <dbReference type="Proteomes" id="UP000314986"/>
    </source>
</evidence>
<dbReference type="AlphaFoldDB" id="A0A4W3JHR9"/>
<accession>A0A4W3JHR9</accession>
<reference evidence="2" key="2">
    <citation type="journal article" date="2007" name="PLoS Biol.">
        <title>Survey sequencing and comparative analysis of the elephant shark (Callorhinchus milii) genome.</title>
        <authorList>
            <person name="Venkatesh B."/>
            <person name="Kirkness E.F."/>
            <person name="Loh Y.H."/>
            <person name="Halpern A.L."/>
            <person name="Lee A.P."/>
            <person name="Johnson J."/>
            <person name="Dandona N."/>
            <person name="Viswanathan L.D."/>
            <person name="Tay A."/>
            <person name="Venter J.C."/>
            <person name="Strausberg R.L."/>
            <person name="Brenner S."/>
        </authorList>
    </citation>
    <scope>NUCLEOTIDE SEQUENCE [LARGE SCALE GENOMIC DNA]</scope>
</reference>
<dbReference type="Ensembl" id="ENSCMIT00000038121.1">
    <property type="protein sequence ID" value="ENSCMIP00000037578.1"/>
    <property type="gene ID" value="ENSCMIG00000015792.1"/>
</dbReference>
<protein>
    <submittedName>
        <fullName evidence="1">SV2 related protein</fullName>
    </submittedName>
</protein>
<dbReference type="GeneTree" id="ENSGT00940000155403"/>